<dbReference type="EMBL" id="CAFBOL010000054">
    <property type="protein sequence ID" value="CAB4997795.1"/>
    <property type="molecule type" value="Genomic_DNA"/>
</dbReference>
<keyword evidence="3" id="KW-0639">Primosome</keyword>
<dbReference type="FunFam" id="3.90.580.10:FF:000001">
    <property type="entry name" value="DNA primase"/>
    <property type="match status" value="1"/>
</dbReference>
<evidence type="ECO:0000256" key="7">
    <source>
        <dbReference type="ARBA" id="ARBA00022723"/>
    </source>
</evidence>
<proteinExistence type="inferred from homology"/>
<evidence type="ECO:0000256" key="9">
    <source>
        <dbReference type="ARBA" id="ARBA00022833"/>
    </source>
</evidence>
<dbReference type="HAMAP" id="MF_00974">
    <property type="entry name" value="DNA_primase_DnaG"/>
    <property type="match status" value="1"/>
</dbReference>
<evidence type="ECO:0000313" key="16">
    <source>
        <dbReference type="EMBL" id="CAB4804527.1"/>
    </source>
</evidence>
<dbReference type="SUPFAM" id="SSF56731">
    <property type="entry name" value="DNA primase core"/>
    <property type="match status" value="1"/>
</dbReference>
<evidence type="ECO:0000256" key="10">
    <source>
        <dbReference type="ARBA" id="ARBA00022842"/>
    </source>
</evidence>
<dbReference type="InterPro" id="IPR034151">
    <property type="entry name" value="TOPRIM_DnaG_bac"/>
</dbReference>
<dbReference type="GO" id="GO:1990077">
    <property type="term" value="C:primosome complex"/>
    <property type="evidence" value="ECO:0007669"/>
    <property type="project" value="UniProtKB-KW"/>
</dbReference>
<dbReference type="SMART" id="SM00400">
    <property type="entry name" value="ZnF_CHCC"/>
    <property type="match status" value="1"/>
</dbReference>
<keyword evidence="10" id="KW-0460">Magnesium</keyword>
<dbReference type="GO" id="GO:0008270">
    <property type="term" value="F:zinc ion binding"/>
    <property type="evidence" value="ECO:0007669"/>
    <property type="project" value="UniProtKB-KW"/>
</dbReference>
<dbReference type="GO" id="GO:0006269">
    <property type="term" value="P:DNA replication, synthesis of primer"/>
    <property type="evidence" value="ECO:0007669"/>
    <property type="project" value="UniProtKB-KW"/>
</dbReference>
<dbReference type="PROSITE" id="PS50880">
    <property type="entry name" value="TOPRIM"/>
    <property type="match status" value="1"/>
</dbReference>
<dbReference type="EMBL" id="CAEZYF010000038">
    <property type="protein sequence ID" value="CAB4748795.1"/>
    <property type="molecule type" value="Genomic_DNA"/>
</dbReference>
<dbReference type="SUPFAM" id="SSF57783">
    <property type="entry name" value="Zinc beta-ribbon"/>
    <property type="match status" value="1"/>
</dbReference>
<sequence>MVLLMAIVDEDLERLRASLVLSDVVQQYVALRRVGRNWVGLCPFHAERSGSFNVRDETGRYKCFGCGAGGDVIKFVQEIEHVDFVAAVESLASKAGIQLRYTTGEAGDRVRQRRRQLVDAMGKAVDWYHDRLLNSSDAREARDYLRKRGLAGDVARNFKLGYAPDDWDALCKALGSSADVLRDTGLGFTNKAGRMQDSFRGRVMFPILTENGDPVAFGGRILPGSSDPAKYKNSSETTIYAKSKTLYGLNWAKNDVVAADQVIVCEGYTDVIGFHRSGVRRAVATCGTALTEDHVRLLKRYASQVVLAFDADAAGQGAAQRFYEWEERYQVRVSVARFPAGKDPGDLAVSDPDALRDAVEHALPFLGFRVNRVLNSRKLRSPEDRAQVAGEAMALVNEHPNAEVRKLYAGQVATHVGIPAGDLVAIAERRTRAPSIKVAPLRRVGAAENAEFVALAMLLQRWDDIAPWMLEDLFADEIARRAFLAVAEAGGAVEAALELADPEARELLERASVADVDADPIIEARNLIAAATRRRLTRSVQLTEPNQLLAVRDARLALEEIDNPERADTAAEALLGWLQGVDEGTT</sequence>
<keyword evidence="4" id="KW-0808">Transferase</keyword>
<keyword evidence="12" id="KW-0804">Transcription</keyword>
<dbReference type="InterPro" id="IPR019475">
    <property type="entry name" value="DNA_primase_DnaB-bd"/>
</dbReference>
<dbReference type="PANTHER" id="PTHR30313:SF2">
    <property type="entry name" value="DNA PRIMASE"/>
    <property type="match status" value="1"/>
</dbReference>
<dbReference type="Pfam" id="PF10410">
    <property type="entry name" value="DnaB_bind"/>
    <property type="match status" value="1"/>
</dbReference>
<gene>
    <name evidence="15" type="ORF">UFOPK2656_03409</name>
    <name evidence="16" type="ORF">UFOPK3099_00328</name>
    <name evidence="17" type="ORF">UFOPK3267_01168</name>
    <name evidence="18" type="ORF">UFOPK3651_03269</name>
    <name evidence="19" type="ORF">UFOPK3931_01922</name>
    <name evidence="14" type="ORF">UFOPK4189_02561</name>
</gene>
<dbReference type="EMBL" id="CAESGF010000018">
    <property type="protein sequence ID" value="CAB4364801.1"/>
    <property type="molecule type" value="Genomic_DNA"/>
</dbReference>
<dbReference type="SMART" id="SM00493">
    <property type="entry name" value="TOPRIM"/>
    <property type="match status" value="1"/>
</dbReference>
<dbReference type="InterPro" id="IPR050219">
    <property type="entry name" value="DnaG_primase"/>
</dbReference>
<dbReference type="NCBIfam" id="TIGR01391">
    <property type="entry name" value="dnaG"/>
    <property type="match status" value="1"/>
</dbReference>
<dbReference type="InterPro" id="IPR030846">
    <property type="entry name" value="DnaG_bac"/>
</dbReference>
<name>A0A6J7P020_9ZZZZ</name>
<dbReference type="InterPro" id="IPR037068">
    <property type="entry name" value="DNA_primase_core_N_sf"/>
</dbReference>
<evidence type="ECO:0000256" key="5">
    <source>
        <dbReference type="ARBA" id="ARBA00022695"/>
    </source>
</evidence>
<keyword evidence="7" id="KW-0479">Metal-binding</keyword>
<evidence type="ECO:0000256" key="3">
    <source>
        <dbReference type="ARBA" id="ARBA00022515"/>
    </source>
</evidence>
<evidence type="ECO:0000256" key="11">
    <source>
        <dbReference type="ARBA" id="ARBA00023125"/>
    </source>
</evidence>
<dbReference type="AlphaFoldDB" id="A0A6J7P020"/>
<keyword evidence="2" id="KW-0240">DNA-directed RNA polymerase</keyword>
<keyword evidence="6" id="KW-0235">DNA replication</keyword>
<dbReference type="InterPro" id="IPR006295">
    <property type="entry name" value="DNA_primase_DnaG"/>
</dbReference>
<evidence type="ECO:0000256" key="12">
    <source>
        <dbReference type="ARBA" id="ARBA00023163"/>
    </source>
</evidence>
<evidence type="ECO:0000313" key="19">
    <source>
        <dbReference type="EMBL" id="CAB4997795.1"/>
    </source>
</evidence>
<evidence type="ECO:0000313" key="17">
    <source>
        <dbReference type="EMBL" id="CAB4850385.1"/>
    </source>
</evidence>
<dbReference type="EMBL" id="CAFBIY010000053">
    <property type="protein sequence ID" value="CAB4850385.1"/>
    <property type="molecule type" value="Genomic_DNA"/>
</dbReference>
<dbReference type="Pfam" id="PF13155">
    <property type="entry name" value="Toprim_2"/>
    <property type="match status" value="1"/>
</dbReference>
<organism evidence="19">
    <name type="scientific">freshwater metagenome</name>
    <dbReference type="NCBI Taxonomy" id="449393"/>
    <lineage>
        <taxon>unclassified sequences</taxon>
        <taxon>metagenomes</taxon>
        <taxon>ecological metagenomes</taxon>
    </lineage>
</organism>
<dbReference type="InterPro" id="IPR002694">
    <property type="entry name" value="Znf_CHC2"/>
</dbReference>
<accession>A0A6J7P020</accession>
<dbReference type="EMBL" id="CAFBMT010000034">
    <property type="protein sequence ID" value="CAB4957231.1"/>
    <property type="molecule type" value="Genomic_DNA"/>
</dbReference>
<evidence type="ECO:0000313" key="15">
    <source>
        <dbReference type="EMBL" id="CAB4748795.1"/>
    </source>
</evidence>
<feature type="domain" description="Toprim" evidence="13">
    <location>
        <begin position="260"/>
        <end position="341"/>
    </location>
</feature>
<keyword evidence="9" id="KW-0862">Zinc</keyword>
<dbReference type="InterPro" id="IPR013264">
    <property type="entry name" value="DNAG_N"/>
</dbReference>
<dbReference type="Pfam" id="PF01807">
    <property type="entry name" value="Zn_ribbon_DnaG"/>
    <property type="match status" value="1"/>
</dbReference>
<protein>
    <submittedName>
        <fullName evidence="19">Unannotated protein</fullName>
    </submittedName>
</protein>
<dbReference type="Pfam" id="PF08275">
    <property type="entry name" value="DNAG_N"/>
    <property type="match status" value="1"/>
</dbReference>
<evidence type="ECO:0000313" key="18">
    <source>
        <dbReference type="EMBL" id="CAB4957231.1"/>
    </source>
</evidence>
<dbReference type="Gene3D" id="3.40.1360.10">
    <property type="match status" value="1"/>
</dbReference>
<dbReference type="Gene3D" id="3.90.580.10">
    <property type="entry name" value="Zinc finger, CHC2-type domain"/>
    <property type="match status" value="1"/>
</dbReference>
<dbReference type="GO" id="GO:0003899">
    <property type="term" value="F:DNA-directed RNA polymerase activity"/>
    <property type="evidence" value="ECO:0007669"/>
    <property type="project" value="InterPro"/>
</dbReference>
<keyword evidence="5" id="KW-0548">Nucleotidyltransferase</keyword>
<dbReference type="GO" id="GO:0000428">
    <property type="term" value="C:DNA-directed RNA polymerase complex"/>
    <property type="evidence" value="ECO:0007669"/>
    <property type="project" value="UniProtKB-KW"/>
</dbReference>
<dbReference type="EMBL" id="CAFAAV010000014">
    <property type="protein sequence ID" value="CAB4804527.1"/>
    <property type="molecule type" value="Genomic_DNA"/>
</dbReference>
<keyword evidence="8" id="KW-0863">Zinc-finger</keyword>
<evidence type="ECO:0000256" key="6">
    <source>
        <dbReference type="ARBA" id="ARBA00022705"/>
    </source>
</evidence>
<dbReference type="PIRSF" id="PIRSF002811">
    <property type="entry name" value="DnaG"/>
    <property type="match status" value="1"/>
</dbReference>
<dbReference type="GO" id="GO:0003677">
    <property type="term" value="F:DNA binding"/>
    <property type="evidence" value="ECO:0007669"/>
    <property type="project" value="UniProtKB-KW"/>
</dbReference>
<dbReference type="PANTHER" id="PTHR30313">
    <property type="entry name" value="DNA PRIMASE"/>
    <property type="match status" value="1"/>
</dbReference>
<evidence type="ECO:0000256" key="1">
    <source>
        <dbReference type="ARBA" id="ARBA00001947"/>
    </source>
</evidence>
<keyword evidence="11" id="KW-0238">DNA-binding</keyword>
<evidence type="ECO:0000256" key="4">
    <source>
        <dbReference type="ARBA" id="ARBA00022679"/>
    </source>
</evidence>
<evidence type="ECO:0000259" key="13">
    <source>
        <dbReference type="PROSITE" id="PS50880"/>
    </source>
</evidence>
<reference evidence="19" key="1">
    <citation type="submission" date="2020-05" db="EMBL/GenBank/DDBJ databases">
        <authorList>
            <person name="Chiriac C."/>
            <person name="Salcher M."/>
            <person name="Ghai R."/>
            <person name="Kavagutti S V."/>
        </authorList>
    </citation>
    <scope>NUCLEOTIDE SEQUENCE</scope>
</reference>
<evidence type="ECO:0000256" key="2">
    <source>
        <dbReference type="ARBA" id="ARBA00022478"/>
    </source>
</evidence>
<dbReference type="Gene3D" id="3.90.980.10">
    <property type="entry name" value="DNA primase, catalytic core, N-terminal domain"/>
    <property type="match status" value="1"/>
</dbReference>
<dbReference type="InterPro" id="IPR006171">
    <property type="entry name" value="TOPRIM_dom"/>
</dbReference>
<comment type="cofactor">
    <cofactor evidence="1">
        <name>Zn(2+)</name>
        <dbReference type="ChEBI" id="CHEBI:29105"/>
    </cofactor>
</comment>
<dbReference type="CDD" id="cd03364">
    <property type="entry name" value="TOPRIM_DnaG_primases"/>
    <property type="match status" value="1"/>
</dbReference>
<evidence type="ECO:0000313" key="14">
    <source>
        <dbReference type="EMBL" id="CAB4364801.1"/>
    </source>
</evidence>
<evidence type="ECO:0000256" key="8">
    <source>
        <dbReference type="ARBA" id="ARBA00022771"/>
    </source>
</evidence>
<dbReference type="GO" id="GO:0005737">
    <property type="term" value="C:cytoplasm"/>
    <property type="evidence" value="ECO:0007669"/>
    <property type="project" value="TreeGrafter"/>
</dbReference>
<dbReference type="InterPro" id="IPR036977">
    <property type="entry name" value="DNA_primase_Znf_CHC2"/>
</dbReference>